<comment type="subcellular location">
    <subcellularLocation>
        <location evidence="1">Nucleus</location>
    </subcellularLocation>
</comment>
<dbReference type="GO" id="GO:0003677">
    <property type="term" value="F:DNA binding"/>
    <property type="evidence" value="ECO:0007669"/>
    <property type="project" value="UniProtKB-KW"/>
</dbReference>
<dbReference type="PANTHER" id="PTHR32467">
    <property type="entry name" value="AP2-LIKE ETHYLENE-RESPONSIVE TRANSCRIPTION FACTOR"/>
    <property type="match status" value="1"/>
</dbReference>
<comment type="caution">
    <text evidence="8">The sequence shown here is derived from an EMBL/GenBank/DDBJ whole genome shotgun (WGS) entry which is preliminary data.</text>
</comment>
<dbReference type="GO" id="GO:0005634">
    <property type="term" value="C:nucleus"/>
    <property type="evidence" value="ECO:0007669"/>
    <property type="project" value="UniProtKB-SubCell"/>
</dbReference>
<evidence type="ECO:0000256" key="1">
    <source>
        <dbReference type="ARBA" id="ARBA00004123"/>
    </source>
</evidence>
<feature type="compositionally biased region" description="Polar residues" evidence="6">
    <location>
        <begin position="290"/>
        <end position="310"/>
    </location>
</feature>
<dbReference type="InterPro" id="IPR016177">
    <property type="entry name" value="DNA-bd_dom_sf"/>
</dbReference>
<evidence type="ECO:0000313" key="9">
    <source>
        <dbReference type="Proteomes" id="UP001457282"/>
    </source>
</evidence>
<reference evidence="8 9" key="1">
    <citation type="journal article" date="2023" name="G3 (Bethesda)">
        <title>A chromosome-length genome assembly and annotation of blackberry (Rubus argutus, cv. 'Hillquist').</title>
        <authorList>
            <person name="Bruna T."/>
            <person name="Aryal R."/>
            <person name="Dudchenko O."/>
            <person name="Sargent D.J."/>
            <person name="Mead D."/>
            <person name="Buti M."/>
            <person name="Cavallini A."/>
            <person name="Hytonen T."/>
            <person name="Andres J."/>
            <person name="Pham M."/>
            <person name="Weisz D."/>
            <person name="Mascagni F."/>
            <person name="Usai G."/>
            <person name="Natali L."/>
            <person name="Bassil N."/>
            <person name="Fernandez G.E."/>
            <person name="Lomsadze A."/>
            <person name="Armour M."/>
            <person name="Olukolu B."/>
            <person name="Poorten T."/>
            <person name="Britton C."/>
            <person name="Davik J."/>
            <person name="Ashrafi H."/>
            <person name="Aiden E.L."/>
            <person name="Borodovsky M."/>
            <person name="Worthington M."/>
        </authorList>
    </citation>
    <scope>NUCLEOTIDE SEQUENCE [LARGE SCALE GENOMIC DNA]</scope>
    <source>
        <strain evidence="8">PI 553951</strain>
    </source>
</reference>
<dbReference type="CDD" id="cd00018">
    <property type="entry name" value="AP2"/>
    <property type="match status" value="2"/>
</dbReference>
<dbReference type="PRINTS" id="PR00367">
    <property type="entry name" value="ETHRSPELEMNT"/>
</dbReference>
<evidence type="ECO:0000256" key="5">
    <source>
        <dbReference type="ARBA" id="ARBA00023242"/>
    </source>
</evidence>
<protein>
    <recommendedName>
        <fullName evidence="7">AP2/ERF domain-containing protein</fullName>
    </recommendedName>
</protein>
<dbReference type="SMART" id="SM00380">
    <property type="entry name" value="AP2"/>
    <property type="match status" value="2"/>
</dbReference>
<keyword evidence="4" id="KW-0804">Transcription</keyword>
<dbReference type="InterPro" id="IPR036955">
    <property type="entry name" value="AP2/ERF_dom_sf"/>
</dbReference>
<keyword evidence="5" id="KW-0539">Nucleus</keyword>
<keyword evidence="9" id="KW-1185">Reference proteome</keyword>
<evidence type="ECO:0000256" key="2">
    <source>
        <dbReference type="ARBA" id="ARBA00023015"/>
    </source>
</evidence>
<feature type="region of interest" description="Disordered" evidence="6">
    <location>
        <begin position="285"/>
        <end position="337"/>
    </location>
</feature>
<dbReference type="PANTHER" id="PTHR32467:SF241">
    <property type="entry name" value="OS01G0899800 PROTEIN"/>
    <property type="match status" value="1"/>
</dbReference>
<evidence type="ECO:0000256" key="3">
    <source>
        <dbReference type="ARBA" id="ARBA00023125"/>
    </source>
</evidence>
<keyword evidence="3" id="KW-0238">DNA-binding</keyword>
<accession>A0AAW1WAV4</accession>
<evidence type="ECO:0000313" key="8">
    <source>
        <dbReference type="EMBL" id="KAK9921796.1"/>
    </source>
</evidence>
<dbReference type="SUPFAM" id="SSF54171">
    <property type="entry name" value="DNA-binding domain"/>
    <property type="match status" value="2"/>
</dbReference>
<dbReference type="EMBL" id="JBEDUW010000006">
    <property type="protein sequence ID" value="KAK9921796.1"/>
    <property type="molecule type" value="Genomic_DNA"/>
</dbReference>
<evidence type="ECO:0000256" key="4">
    <source>
        <dbReference type="ARBA" id="ARBA00023163"/>
    </source>
</evidence>
<dbReference type="Proteomes" id="UP001457282">
    <property type="component" value="Unassembled WGS sequence"/>
</dbReference>
<sequence length="337" mass="38679">MTGITSSTKRPVLVELAQNLQIRNIKDPKKRCKITFGNRSSIYRGVTRHENGRCEAFVWDNTDPQETAKTSEFEHEENADRAHDLAALKLWGESAALNFHLSEYEKDLEEMKSYSKKDYFLHIRRNMTGFAKGISNYRGVSKNADNKKWQARLGKCRDIDSIYVGTFDTQEEAARAYDIAAIRVRGWRAMTNFDISKYDVQQILDSTKFPIKGASKKLRRSSVDDVLRKRSNTRNIPVLKLNVDSSGNPSLTSSEQMEPTIQFQPVQPIEKNEFPFHQKYNRNSQHHLHQNPSSNLRQETQNPNSQTNPNFLAGENNLASDSYIKEFPSSHGDDTMK</sequence>
<dbReference type="InterPro" id="IPR001471">
    <property type="entry name" value="AP2/ERF_dom"/>
</dbReference>
<evidence type="ECO:0000259" key="7">
    <source>
        <dbReference type="PROSITE" id="PS51032"/>
    </source>
</evidence>
<proteinExistence type="predicted"/>
<keyword evidence="2" id="KW-0805">Transcription regulation</keyword>
<dbReference type="PROSITE" id="PS51032">
    <property type="entry name" value="AP2_ERF"/>
    <property type="match status" value="2"/>
</dbReference>
<feature type="domain" description="AP2/ERF" evidence="7">
    <location>
        <begin position="42"/>
        <end position="100"/>
    </location>
</feature>
<name>A0AAW1WAV4_RUBAR</name>
<dbReference type="Gene3D" id="3.30.730.10">
    <property type="entry name" value="AP2/ERF domain"/>
    <property type="match status" value="2"/>
</dbReference>
<evidence type="ECO:0000256" key="6">
    <source>
        <dbReference type="SAM" id="MobiDB-lite"/>
    </source>
</evidence>
<gene>
    <name evidence="8" type="ORF">M0R45_030292</name>
</gene>
<dbReference type="Pfam" id="PF00847">
    <property type="entry name" value="AP2"/>
    <property type="match status" value="1"/>
</dbReference>
<dbReference type="GO" id="GO:0003700">
    <property type="term" value="F:DNA-binding transcription factor activity"/>
    <property type="evidence" value="ECO:0007669"/>
    <property type="project" value="InterPro"/>
</dbReference>
<feature type="domain" description="AP2/ERF" evidence="7">
    <location>
        <begin position="136"/>
        <end position="194"/>
    </location>
</feature>
<dbReference type="AlphaFoldDB" id="A0AAW1WAV4"/>
<organism evidence="8 9">
    <name type="scientific">Rubus argutus</name>
    <name type="common">Southern blackberry</name>
    <dbReference type="NCBI Taxonomy" id="59490"/>
    <lineage>
        <taxon>Eukaryota</taxon>
        <taxon>Viridiplantae</taxon>
        <taxon>Streptophyta</taxon>
        <taxon>Embryophyta</taxon>
        <taxon>Tracheophyta</taxon>
        <taxon>Spermatophyta</taxon>
        <taxon>Magnoliopsida</taxon>
        <taxon>eudicotyledons</taxon>
        <taxon>Gunneridae</taxon>
        <taxon>Pentapetalae</taxon>
        <taxon>rosids</taxon>
        <taxon>fabids</taxon>
        <taxon>Rosales</taxon>
        <taxon>Rosaceae</taxon>
        <taxon>Rosoideae</taxon>
        <taxon>Rosoideae incertae sedis</taxon>
        <taxon>Rubus</taxon>
    </lineage>
</organism>